<dbReference type="Proteomes" id="UP000284706">
    <property type="component" value="Unassembled WGS sequence"/>
</dbReference>
<sequence>DSCLLRRESTRPERVWRRTWADRQTPKRDQRAHPSPPSPSLAVPAPPSNEDAGFLQAELGRRHVGGTHPVGGPRAAVESSLPPSPCKSETGADLFPSSTTASTPPPSCRRTSRGWVNSLSGPEPTPSPPSAPPLRLRTRGGVVGTRTPPSNALSPAPSPLPSHRRASRRWRFCPRVPSGHRRHRCRCCPHPLGLSPQAERVGLLVGHHTRLPIAPSSFDELGSWMMMLAHPAMTRPRQRPRRCATCSLCVSLGSMSRIVVTADAPCPSSESDVGVLVGYFVATARGHSHLRLRMRAGCEVMLLSRELEPLIIAFP</sequence>
<evidence type="ECO:0000313" key="3">
    <source>
        <dbReference type="Proteomes" id="UP000284706"/>
    </source>
</evidence>
<evidence type="ECO:0000256" key="1">
    <source>
        <dbReference type="SAM" id="MobiDB-lite"/>
    </source>
</evidence>
<feature type="compositionally biased region" description="Pro residues" evidence="1">
    <location>
        <begin position="34"/>
        <end position="47"/>
    </location>
</feature>
<feature type="non-terminal residue" evidence="2">
    <location>
        <position position="1"/>
    </location>
</feature>
<comment type="caution">
    <text evidence="2">The sequence shown here is derived from an EMBL/GenBank/DDBJ whole genome shotgun (WGS) entry which is preliminary data.</text>
</comment>
<feature type="region of interest" description="Disordered" evidence="1">
    <location>
        <begin position="1"/>
        <end position="166"/>
    </location>
</feature>
<accession>A0A409Y395</accession>
<organism evidence="2 3">
    <name type="scientific">Gymnopilus dilepis</name>
    <dbReference type="NCBI Taxonomy" id="231916"/>
    <lineage>
        <taxon>Eukaryota</taxon>
        <taxon>Fungi</taxon>
        <taxon>Dikarya</taxon>
        <taxon>Basidiomycota</taxon>
        <taxon>Agaricomycotina</taxon>
        <taxon>Agaricomycetes</taxon>
        <taxon>Agaricomycetidae</taxon>
        <taxon>Agaricales</taxon>
        <taxon>Agaricineae</taxon>
        <taxon>Hymenogastraceae</taxon>
        <taxon>Gymnopilus</taxon>
    </lineage>
</organism>
<feature type="compositionally biased region" description="Pro residues" evidence="1">
    <location>
        <begin position="123"/>
        <end position="132"/>
    </location>
</feature>
<dbReference type="EMBL" id="NHYE01001234">
    <property type="protein sequence ID" value="PPQ97516.1"/>
    <property type="molecule type" value="Genomic_DNA"/>
</dbReference>
<gene>
    <name evidence="2" type="ORF">CVT26_006539</name>
</gene>
<protein>
    <submittedName>
        <fullName evidence="2">Uncharacterized protein</fullName>
    </submittedName>
</protein>
<feature type="compositionally biased region" description="Low complexity" evidence="1">
    <location>
        <begin position="144"/>
        <end position="155"/>
    </location>
</feature>
<dbReference type="InParanoid" id="A0A409Y395"/>
<feature type="compositionally biased region" description="Basic and acidic residues" evidence="1">
    <location>
        <begin position="1"/>
        <end position="32"/>
    </location>
</feature>
<dbReference type="AlphaFoldDB" id="A0A409Y395"/>
<proteinExistence type="predicted"/>
<reference evidence="2 3" key="1">
    <citation type="journal article" date="2018" name="Evol. Lett.">
        <title>Horizontal gene cluster transfer increased hallucinogenic mushroom diversity.</title>
        <authorList>
            <person name="Reynolds H.T."/>
            <person name="Vijayakumar V."/>
            <person name="Gluck-Thaler E."/>
            <person name="Korotkin H.B."/>
            <person name="Matheny P.B."/>
            <person name="Slot J.C."/>
        </authorList>
    </citation>
    <scope>NUCLEOTIDE SEQUENCE [LARGE SCALE GENOMIC DNA]</scope>
    <source>
        <strain evidence="2 3">SRW20</strain>
    </source>
</reference>
<name>A0A409Y395_9AGAR</name>
<keyword evidence="3" id="KW-1185">Reference proteome</keyword>
<evidence type="ECO:0000313" key="2">
    <source>
        <dbReference type="EMBL" id="PPQ97516.1"/>
    </source>
</evidence>